<evidence type="ECO:0000313" key="2">
    <source>
        <dbReference type="Proteomes" id="UP000028839"/>
    </source>
</evidence>
<protein>
    <submittedName>
        <fullName evidence="1">Polysaccharide deacetylase</fullName>
    </submittedName>
</protein>
<dbReference type="SUPFAM" id="SSF88713">
    <property type="entry name" value="Glycoside hydrolase/deacetylase"/>
    <property type="match status" value="1"/>
</dbReference>
<dbReference type="EMBL" id="JPGN01000086">
    <property type="protein sequence ID" value="KFI18245.1"/>
    <property type="molecule type" value="Genomic_DNA"/>
</dbReference>
<name>A0A0E2Z3Z1_9GAMM</name>
<sequence>MLDVHFTVDVEIWCDGWVDIDQKFPDAFRKYIIGPTSSGDYGLPYQLKVLEDHALSASFFVEPLFSTRFGDQPLEEIVALIRNSHQEIQLHLHTEWVDESRQPLIANTATKRRHLFHYSLEEQTQLVGAGIFLLKKAQAPEVNAFRAGSFGFSRNTLRALHANGIGIDSSYNATRFGPASGVMPNVTVVEPIECEGVFEYPMTVFKDGTGSLRHVQLTACSYGEIEALLWKALEEKRSSFVILSHSFELLNPSKNRPDEIVVERFRKLCAFLDRNRDSFRTCGFQGLTPKAVPSQPAPLKVTPWKTGIRMFEQAYRRKYQ</sequence>
<dbReference type="HOGENOM" id="CLU_073847_0_0_6"/>
<dbReference type="Gene3D" id="3.20.20.370">
    <property type="entry name" value="Glycoside hydrolase/deacetylase"/>
    <property type="match status" value="1"/>
</dbReference>
<comment type="caution">
    <text evidence="1">The sequence shown here is derived from an EMBL/GenBank/DDBJ whole genome shotgun (WGS) entry which is preliminary data.</text>
</comment>
<dbReference type="OrthoDB" id="8597776at2"/>
<dbReference type="Proteomes" id="UP000028839">
    <property type="component" value="Unassembled WGS sequence"/>
</dbReference>
<evidence type="ECO:0000313" key="1">
    <source>
        <dbReference type="EMBL" id="KFI18245.1"/>
    </source>
</evidence>
<dbReference type="CDD" id="cd10933">
    <property type="entry name" value="CE4_u9"/>
    <property type="match status" value="1"/>
</dbReference>
<accession>A0A0E2Z3Z1</accession>
<reference evidence="1 2" key="1">
    <citation type="submission" date="2014-07" db="EMBL/GenBank/DDBJ databases">
        <title>Comparative analysis of Nitrosococcus oceani genome inventories of strains from Pacific and Atlantic gyres.</title>
        <authorList>
            <person name="Lim C.K."/>
            <person name="Wang L."/>
            <person name="Sayavedra-Soto L.A."/>
            <person name="Klotz M.G."/>
        </authorList>
    </citation>
    <scope>NUCLEOTIDE SEQUENCE [LARGE SCALE GENOMIC DNA]</scope>
    <source>
        <strain evidence="1 2">C-27</strain>
    </source>
</reference>
<gene>
    <name evidence="1" type="ORF">IB75_15455</name>
</gene>
<proteinExistence type="predicted"/>
<dbReference type="GO" id="GO:0005975">
    <property type="term" value="P:carbohydrate metabolic process"/>
    <property type="evidence" value="ECO:0007669"/>
    <property type="project" value="InterPro"/>
</dbReference>
<organism evidence="1 2">
    <name type="scientific">Nitrosococcus oceani C-27</name>
    <dbReference type="NCBI Taxonomy" id="314279"/>
    <lineage>
        <taxon>Bacteria</taxon>
        <taxon>Pseudomonadati</taxon>
        <taxon>Pseudomonadota</taxon>
        <taxon>Gammaproteobacteria</taxon>
        <taxon>Chromatiales</taxon>
        <taxon>Chromatiaceae</taxon>
        <taxon>Nitrosococcus</taxon>
    </lineage>
</organism>
<dbReference type="AlphaFoldDB" id="A0A0E2Z3Z1"/>
<dbReference type="InterPro" id="IPR011330">
    <property type="entry name" value="Glyco_hydro/deAcase_b/a-brl"/>
</dbReference>